<organism evidence="4 5">
    <name type="scientific">Anopheles dirus</name>
    <dbReference type="NCBI Taxonomy" id="7168"/>
    <lineage>
        <taxon>Eukaryota</taxon>
        <taxon>Metazoa</taxon>
        <taxon>Ecdysozoa</taxon>
        <taxon>Arthropoda</taxon>
        <taxon>Hexapoda</taxon>
        <taxon>Insecta</taxon>
        <taxon>Pterygota</taxon>
        <taxon>Neoptera</taxon>
        <taxon>Endopterygota</taxon>
        <taxon>Diptera</taxon>
        <taxon>Nematocera</taxon>
        <taxon>Culicoidea</taxon>
        <taxon>Culicidae</taxon>
        <taxon>Anophelinae</taxon>
        <taxon>Anopheles</taxon>
    </lineage>
</organism>
<proteinExistence type="predicted"/>
<evidence type="ECO:0008006" key="6">
    <source>
        <dbReference type="Google" id="ProtNLM"/>
    </source>
</evidence>
<evidence type="ECO:0000313" key="5">
    <source>
        <dbReference type="Proteomes" id="UP000075884"/>
    </source>
</evidence>
<dbReference type="InterPro" id="IPR006578">
    <property type="entry name" value="MADF-dom"/>
</dbReference>
<dbReference type="VEuPathDB" id="VectorBase:ADIR011590"/>
<dbReference type="AlphaFoldDB" id="A0A182NV89"/>
<keyword evidence="1" id="KW-0539">Nucleus</keyword>
<dbReference type="GO" id="GO:0003677">
    <property type="term" value="F:DNA binding"/>
    <property type="evidence" value="ECO:0007669"/>
    <property type="project" value="InterPro"/>
</dbReference>
<dbReference type="PANTHER" id="PTHR12243">
    <property type="entry name" value="MADF DOMAIN TRANSCRIPTION FACTOR"/>
    <property type="match status" value="1"/>
</dbReference>
<sequence>GCLWNLTHEDHSNGKARVEAWQSLSLCLGYDADDLFDKWQSLRSTYRHCKSRLKSQGTTVQWKYFSPMSFIDGFTVDEESPTVSHAPTVFSIKPKDKLTTDSNRSFPSKEPGFVAVNGEAATNEVTGSGAMLRSKHPTNHATIPSMFRSHDEDLLYVQTIALQMKQFSPKTKRKLQIEIHELIVNTQKRKFEQEFGHTMN</sequence>
<feature type="domain" description="BESS" evidence="3">
    <location>
        <begin position="150"/>
        <end position="189"/>
    </location>
</feature>
<dbReference type="InterPro" id="IPR004210">
    <property type="entry name" value="BESS_motif"/>
</dbReference>
<name>A0A182NV89_9DIPT</name>
<evidence type="ECO:0000259" key="3">
    <source>
        <dbReference type="PROSITE" id="PS51031"/>
    </source>
</evidence>
<dbReference type="Pfam" id="PF10545">
    <property type="entry name" value="MADF_DNA_bdg"/>
    <property type="match status" value="1"/>
</dbReference>
<accession>A0A182NV89</accession>
<dbReference type="PROSITE" id="PS51029">
    <property type="entry name" value="MADF"/>
    <property type="match status" value="1"/>
</dbReference>
<reference evidence="5" key="1">
    <citation type="submission" date="2013-03" db="EMBL/GenBank/DDBJ databases">
        <title>The Genome Sequence of Anopheles dirus WRAIR2.</title>
        <authorList>
            <consortium name="The Broad Institute Genomics Platform"/>
            <person name="Neafsey D.E."/>
            <person name="Walton C."/>
            <person name="Walker B."/>
            <person name="Young S.K."/>
            <person name="Zeng Q."/>
            <person name="Gargeya S."/>
            <person name="Fitzgerald M."/>
            <person name="Haas B."/>
            <person name="Abouelleil A."/>
            <person name="Allen A.W."/>
            <person name="Alvarado L."/>
            <person name="Arachchi H.M."/>
            <person name="Berlin A.M."/>
            <person name="Chapman S.B."/>
            <person name="Gainer-Dewar J."/>
            <person name="Goldberg J."/>
            <person name="Griggs A."/>
            <person name="Gujja S."/>
            <person name="Hansen M."/>
            <person name="Howarth C."/>
            <person name="Imamovic A."/>
            <person name="Ireland A."/>
            <person name="Larimer J."/>
            <person name="McCowan C."/>
            <person name="Murphy C."/>
            <person name="Pearson M."/>
            <person name="Poon T.W."/>
            <person name="Priest M."/>
            <person name="Roberts A."/>
            <person name="Saif S."/>
            <person name="Shea T."/>
            <person name="Sisk P."/>
            <person name="Sykes S."/>
            <person name="Wortman J."/>
            <person name="Nusbaum C."/>
            <person name="Birren B."/>
        </authorList>
    </citation>
    <scope>NUCLEOTIDE SEQUENCE [LARGE SCALE GENOMIC DNA]</scope>
    <source>
        <strain evidence="5">WRAIR2</strain>
    </source>
</reference>
<reference evidence="4" key="2">
    <citation type="submission" date="2020-05" db="UniProtKB">
        <authorList>
            <consortium name="EnsemblMetazoa"/>
        </authorList>
    </citation>
    <scope>IDENTIFICATION</scope>
    <source>
        <strain evidence="4">WRAIR2</strain>
    </source>
</reference>
<dbReference type="GO" id="GO:0005667">
    <property type="term" value="C:transcription regulator complex"/>
    <property type="evidence" value="ECO:0007669"/>
    <property type="project" value="TreeGrafter"/>
</dbReference>
<dbReference type="GO" id="GO:0006357">
    <property type="term" value="P:regulation of transcription by RNA polymerase II"/>
    <property type="evidence" value="ECO:0007669"/>
    <property type="project" value="TreeGrafter"/>
</dbReference>
<dbReference type="STRING" id="7168.A0A182NV89"/>
<dbReference type="Proteomes" id="UP000075884">
    <property type="component" value="Unassembled WGS sequence"/>
</dbReference>
<evidence type="ECO:0000259" key="2">
    <source>
        <dbReference type="PROSITE" id="PS51029"/>
    </source>
</evidence>
<evidence type="ECO:0000313" key="4">
    <source>
        <dbReference type="EnsemblMetazoa" id="ADIR011590-PA"/>
    </source>
</evidence>
<dbReference type="GO" id="GO:0005634">
    <property type="term" value="C:nucleus"/>
    <property type="evidence" value="ECO:0007669"/>
    <property type="project" value="UniProtKB-SubCell"/>
</dbReference>
<keyword evidence="5" id="KW-1185">Reference proteome</keyword>
<protein>
    <recommendedName>
        <fullName evidence="6">MADF domain-containing protein</fullName>
    </recommendedName>
</protein>
<feature type="domain" description="MADF" evidence="2">
    <location>
        <begin position="1"/>
        <end position="76"/>
    </location>
</feature>
<dbReference type="SMART" id="SM00595">
    <property type="entry name" value="MADF"/>
    <property type="match status" value="1"/>
</dbReference>
<evidence type="ECO:0000256" key="1">
    <source>
        <dbReference type="PROSITE-ProRule" id="PRU00371"/>
    </source>
</evidence>
<dbReference type="PANTHER" id="PTHR12243:SF69">
    <property type="entry name" value="SI:CH73-59F11.3"/>
    <property type="match status" value="1"/>
</dbReference>
<dbReference type="PROSITE" id="PS51031">
    <property type="entry name" value="BESS"/>
    <property type="match status" value="1"/>
</dbReference>
<dbReference type="InterPro" id="IPR039353">
    <property type="entry name" value="TF_Adf1"/>
</dbReference>
<dbReference type="EnsemblMetazoa" id="ADIR011590-RA">
    <property type="protein sequence ID" value="ADIR011590-PA"/>
    <property type="gene ID" value="ADIR011590"/>
</dbReference>
<comment type="subcellular location">
    <subcellularLocation>
        <location evidence="1">Nucleus</location>
    </subcellularLocation>
</comment>